<dbReference type="Proteomes" id="UP001159001">
    <property type="component" value="Unassembled WGS sequence"/>
</dbReference>
<reference evidence="1" key="1">
    <citation type="submission" date="2022-10" db="EMBL/GenBank/DDBJ databases">
        <title>Bacterial isolates recovered from the One Health project in Brazil.</title>
        <authorList>
            <person name="Valiatti T.B."/>
            <person name="Santos F."/>
            <person name="Cayo R."/>
            <person name="Gales A.C."/>
        </authorList>
    </citation>
    <scope>NUCLEOTIDE SEQUENCE</scope>
    <source>
        <strain evidence="1">PVR188</strain>
    </source>
</reference>
<accession>A0AAW6UFT0</accession>
<dbReference type="RefSeq" id="WP_283026762.1">
    <property type="nucleotide sequence ID" value="NZ_JAOWIN010000002.1"/>
</dbReference>
<comment type="caution">
    <text evidence="1">The sequence shown here is derived from an EMBL/GenBank/DDBJ whole genome shotgun (WGS) entry which is preliminary data.</text>
</comment>
<dbReference type="AlphaFoldDB" id="A0AAW6UFT0"/>
<evidence type="ECO:0000313" key="2">
    <source>
        <dbReference type="Proteomes" id="UP001159001"/>
    </source>
</evidence>
<proteinExistence type="predicted"/>
<dbReference type="EMBL" id="JAOWIN010000002">
    <property type="protein sequence ID" value="MDI9091986.1"/>
    <property type="molecule type" value="Genomic_DNA"/>
</dbReference>
<evidence type="ECO:0000313" key="1">
    <source>
        <dbReference type="EMBL" id="MDI9091986.1"/>
    </source>
</evidence>
<protein>
    <submittedName>
        <fullName evidence="1">Uncharacterized protein</fullName>
    </submittedName>
</protein>
<sequence length="61" mass="7316">MKIKILNDGTYTQLFDYPFPIIVDRTSINENRRAFVKSREFGFDSDTFFEFLSCEYEIMSE</sequence>
<name>A0AAW6UFT0_PRORE</name>
<gene>
    <name evidence="1" type="ORF">OGX73_05045</name>
</gene>
<organism evidence="1 2">
    <name type="scientific">Providencia rettgeri</name>
    <dbReference type="NCBI Taxonomy" id="587"/>
    <lineage>
        <taxon>Bacteria</taxon>
        <taxon>Pseudomonadati</taxon>
        <taxon>Pseudomonadota</taxon>
        <taxon>Gammaproteobacteria</taxon>
        <taxon>Enterobacterales</taxon>
        <taxon>Morganellaceae</taxon>
        <taxon>Providencia</taxon>
    </lineage>
</organism>